<reference evidence="3" key="2">
    <citation type="journal article" date="2018" name="Plant J.">
        <title>The Sorghum bicolor reference genome: improved assembly, gene annotations, a transcriptome atlas, and signatures of genome organization.</title>
        <authorList>
            <person name="McCormick R.F."/>
            <person name="Truong S.K."/>
            <person name="Sreedasyam A."/>
            <person name="Jenkins J."/>
            <person name="Shu S."/>
            <person name="Sims D."/>
            <person name="Kennedy M."/>
            <person name="Amirebrahimi M."/>
            <person name="Weers B.D."/>
            <person name="McKinley B."/>
            <person name="Mattison A."/>
            <person name="Morishige D.T."/>
            <person name="Grimwood J."/>
            <person name="Schmutz J."/>
            <person name="Mullet J.E."/>
        </authorList>
    </citation>
    <scope>NUCLEOTIDE SEQUENCE [LARGE SCALE GENOMIC DNA]</scope>
    <source>
        <strain evidence="3">cv. BTx623</strain>
    </source>
</reference>
<dbReference type="Proteomes" id="UP000000768">
    <property type="component" value="Chromosome 4"/>
</dbReference>
<feature type="region of interest" description="Disordered" evidence="1">
    <location>
        <begin position="113"/>
        <end position="136"/>
    </location>
</feature>
<accession>A0A194YRW6</accession>
<protein>
    <submittedName>
        <fullName evidence="2">Uncharacterized protein</fullName>
    </submittedName>
</protein>
<organism evidence="2 3">
    <name type="scientific">Sorghum bicolor</name>
    <name type="common">Sorghum</name>
    <name type="synonym">Sorghum vulgare</name>
    <dbReference type="NCBI Taxonomy" id="4558"/>
    <lineage>
        <taxon>Eukaryota</taxon>
        <taxon>Viridiplantae</taxon>
        <taxon>Streptophyta</taxon>
        <taxon>Embryophyta</taxon>
        <taxon>Tracheophyta</taxon>
        <taxon>Spermatophyta</taxon>
        <taxon>Magnoliopsida</taxon>
        <taxon>Liliopsida</taxon>
        <taxon>Poales</taxon>
        <taxon>Poaceae</taxon>
        <taxon>PACMAD clade</taxon>
        <taxon>Panicoideae</taxon>
        <taxon>Andropogonodae</taxon>
        <taxon>Andropogoneae</taxon>
        <taxon>Sorghinae</taxon>
        <taxon>Sorghum</taxon>
    </lineage>
</organism>
<evidence type="ECO:0000313" key="3">
    <source>
        <dbReference type="Proteomes" id="UP000000768"/>
    </source>
</evidence>
<proteinExistence type="predicted"/>
<keyword evidence="3" id="KW-1185">Reference proteome</keyword>
<name>A0A194YRW6_SORBI</name>
<dbReference type="Gramene" id="KXG30978">
    <property type="protein sequence ID" value="KXG30978"/>
    <property type="gene ID" value="SORBI_3004G276300"/>
</dbReference>
<gene>
    <name evidence="2" type="ORF">SORBI_3004G276300</name>
</gene>
<dbReference type="InParanoid" id="A0A194YRW6"/>
<evidence type="ECO:0000313" key="2">
    <source>
        <dbReference type="EMBL" id="KXG30978.1"/>
    </source>
</evidence>
<dbReference type="AlphaFoldDB" id="A0A194YRW6"/>
<dbReference type="EMBL" id="CM000763">
    <property type="protein sequence ID" value="KXG30978.1"/>
    <property type="molecule type" value="Genomic_DNA"/>
</dbReference>
<sequence>MWDDLLKLKISICKPNLPSSRCGSCGSVSRSPDARPPPVASLRCSQSRLASSSPFPIHPKGLNPSHLAPALRPPVCPLLLRPPAPVQQRAAAFASRPGLHGHLCPVGCAAPNTSSAPTTAEPKPSARPHPRQRPPLRQCVLPPVLRLPDPAAAPAGWCFD</sequence>
<reference evidence="2 3" key="1">
    <citation type="journal article" date="2009" name="Nature">
        <title>The Sorghum bicolor genome and the diversification of grasses.</title>
        <authorList>
            <person name="Paterson A.H."/>
            <person name="Bowers J.E."/>
            <person name="Bruggmann R."/>
            <person name="Dubchak I."/>
            <person name="Grimwood J."/>
            <person name="Gundlach H."/>
            <person name="Haberer G."/>
            <person name="Hellsten U."/>
            <person name="Mitros T."/>
            <person name="Poliakov A."/>
            <person name="Schmutz J."/>
            <person name="Spannagl M."/>
            <person name="Tang H."/>
            <person name="Wang X."/>
            <person name="Wicker T."/>
            <person name="Bharti A.K."/>
            <person name="Chapman J."/>
            <person name="Feltus F.A."/>
            <person name="Gowik U."/>
            <person name="Grigoriev I.V."/>
            <person name="Lyons E."/>
            <person name="Maher C.A."/>
            <person name="Martis M."/>
            <person name="Narechania A."/>
            <person name="Otillar R.P."/>
            <person name="Penning B.W."/>
            <person name="Salamov A.A."/>
            <person name="Wang Y."/>
            <person name="Zhang L."/>
            <person name="Carpita N.C."/>
            <person name="Freeling M."/>
            <person name="Gingle A.R."/>
            <person name="Hash C.T."/>
            <person name="Keller B."/>
            <person name="Klein P."/>
            <person name="Kresovich S."/>
            <person name="McCann M.C."/>
            <person name="Ming R."/>
            <person name="Peterson D.G."/>
            <person name="Mehboob-ur-Rahman"/>
            <person name="Ware D."/>
            <person name="Westhoff P."/>
            <person name="Mayer K.F."/>
            <person name="Messing J."/>
            <person name="Rokhsar D.S."/>
        </authorList>
    </citation>
    <scope>NUCLEOTIDE SEQUENCE [LARGE SCALE GENOMIC DNA]</scope>
    <source>
        <strain evidence="3">cv. BTx623</strain>
    </source>
</reference>
<evidence type="ECO:0000256" key="1">
    <source>
        <dbReference type="SAM" id="MobiDB-lite"/>
    </source>
</evidence>